<feature type="domain" description="N-acetyltransferase" evidence="1">
    <location>
        <begin position="25"/>
        <end position="155"/>
    </location>
</feature>
<evidence type="ECO:0000313" key="3">
    <source>
        <dbReference type="Proteomes" id="UP001320831"/>
    </source>
</evidence>
<dbReference type="Gene3D" id="3.40.630.30">
    <property type="match status" value="1"/>
</dbReference>
<sequence length="155" mass="17426">MTRNEVSDLTARMKLTSPQVSGSSEYITEWRGVFENAEVNALHAECFKHRVFADDWWSQVNRFSLGWVCTRRSGKLVGFVNVAWDGGVHAFILDTMVAPAFQRQGIATALIVEAVDRAKRTGCEWLHVDFEPHLRPFYFDACGFSPSDAGLVALK</sequence>
<dbReference type="InterPro" id="IPR016181">
    <property type="entry name" value="Acyl_CoA_acyltransferase"/>
</dbReference>
<evidence type="ECO:0000313" key="2">
    <source>
        <dbReference type="EMBL" id="MCT7374013.1"/>
    </source>
</evidence>
<reference evidence="2 3" key="1">
    <citation type="submission" date="2022-09" db="EMBL/GenBank/DDBJ databases">
        <title>Chelativorans salina sp. nov., a novel slightly halophilic bacterium isolated from a saline lake sediment enrichment.</title>
        <authorList>
            <person name="Gao L."/>
            <person name="Fang B.-Z."/>
            <person name="Li W.-J."/>
        </authorList>
    </citation>
    <scope>NUCLEOTIDE SEQUENCE [LARGE SCALE GENOMIC DNA]</scope>
    <source>
        <strain evidence="2 3">EGI FJ00035</strain>
    </source>
</reference>
<dbReference type="RefSeq" id="WP_260900363.1">
    <property type="nucleotide sequence ID" value="NZ_JAOCZP010000001.1"/>
</dbReference>
<dbReference type="Pfam" id="PF00583">
    <property type="entry name" value="Acetyltransf_1"/>
    <property type="match status" value="1"/>
</dbReference>
<keyword evidence="3" id="KW-1185">Reference proteome</keyword>
<dbReference type="PROSITE" id="PS51186">
    <property type="entry name" value="GNAT"/>
    <property type="match status" value="1"/>
</dbReference>
<dbReference type="Proteomes" id="UP001320831">
    <property type="component" value="Unassembled WGS sequence"/>
</dbReference>
<comment type="caution">
    <text evidence="2">The sequence shown here is derived from an EMBL/GenBank/DDBJ whole genome shotgun (WGS) entry which is preliminary data.</text>
</comment>
<accession>A0ABT2LKU1</accession>
<protein>
    <submittedName>
        <fullName evidence="2">GNAT family N-acetyltransferase</fullName>
    </submittedName>
</protein>
<dbReference type="EMBL" id="JAOCZP010000001">
    <property type="protein sequence ID" value="MCT7374013.1"/>
    <property type="molecule type" value="Genomic_DNA"/>
</dbReference>
<dbReference type="InterPro" id="IPR000182">
    <property type="entry name" value="GNAT_dom"/>
</dbReference>
<gene>
    <name evidence="2" type="ORF">N5A92_03045</name>
</gene>
<evidence type="ECO:0000259" key="1">
    <source>
        <dbReference type="PROSITE" id="PS51186"/>
    </source>
</evidence>
<dbReference type="CDD" id="cd04301">
    <property type="entry name" value="NAT_SF"/>
    <property type="match status" value="1"/>
</dbReference>
<dbReference type="SUPFAM" id="SSF55729">
    <property type="entry name" value="Acyl-CoA N-acyltransferases (Nat)"/>
    <property type="match status" value="1"/>
</dbReference>
<proteinExistence type="predicted"/>
<name>A0ABT2LKU1_9HYPH</name>
<organism evidence="2 3">
    <name type="scientific">Chelativorans salis</name>
    <dbReference type="NCBI Taxonomy" id="2978478"/>
    <lineage>
        <taxon>Bacteria</taxon>
        <taxon>Pseudomonadati</taxon>
        <taxon>Pseudomonadota</taxon>
        <taxon>Alphaproteobacteria</taxon>
        <taxon>Hyphomicrobiales</taxon>
        <taxon>Phyllobacteriaceae</taxon>
        <taxon>Chelativorans</taxon>
    </lineage>
</organism>